<gene>
    <name evidence="3" type="ORF">EGI31_17650</name>
</gene>
<dbReference type="InterPro" id="IPR000620">
    <property type="entry name" value="EamA_dom"/>
</dbReference>
<feature type="transmembrane region" description="Helical" evidence="1">
    <location>
        <begin position="231"/>
        <end position="250"/>
    </location>
</feature>
<feature type="transmembrane region" description="Helical" evidence="1">
    <location>
        <begin position="115"/>
        <end position="132"/>
    </location>
</feature>
<feature type="transmembrane region" description="Helical" evidence="1">
    <location>
        <begin position="203"/>
        <end position="219"/>
    </location>
</feature>
<evidence type="ECO:0000256" key="1">
    <source>
        <dbReference type="SAM" id="Phobius"/>
    </source>
</evidence>
<accession>A0AAE3KTR9</accession>
<keyword evidence="1" id="KW-0472">Membrane</keyword>
<feature type="transmembrane region" description="Helical" evidence="1">
    <location>
        <begin position="262"/>
        <end position="280"/>
    </location>
</feature>
<dbReference type="InterPro" id="IPR037185">
    <property type="entry name" value="EmrE-like"/>
</dbReference>
<feature type="transmembrane region" description="Helical" evidence="1">
    <location>
        <begin position="87"/>
        <end position="108"/>
    </location>
</feature>
<evidence type="ECO:0000313" key="4">
    <source>
        <dbReference type="Proteomes" id="UP001204144"/>
    </source>
</evidence>
<keyword evidence="4" id="KW-1185">Reference proteome</keyword>
<sequence length="288" mass="32466">MRDYLKLHILVLLLSFTGILGKLIEASTLAVVFYRTLVAAVALFLILYFRKVNLKIGLRDLGLIFFVGFLLGLHWLCFFGSAKISTVAISLVTFSTTSFFTSLLEPVLGNKKLDFKEIMLGLLAVVGVAIMFSFEAQYLAGILIGLLGALLCAAFTIFNSKLTYRFDSQLISFYELTAAFVVCWVFYLIFFEKQDLVMSQTDWIWLLVLALVCTVIPHAQMIKIMQKISVFTVNLSLNLEPVYGVVLAYFIFGDRERMSTQFYLGGVLVLLSVFLHPILLKRKPQSTI</sequence>
<name>A0AAE3KTR9_9BACT</name>
<feature type="transmembrane region" description="Helical" evidence="1">
    <location>
        <begin position="170"/>
        <end position="191"/>
    </location>
</feature>
<dbReference type="EMBL" id="RJUF01000176">
    <property type="protein sequence ID" value="MCP9764767.1"/>
    <property type="molecule type" value="Genomic_DNA"/>
</dbReference>
<reference evidence="3 4" key="1">
    <citation type="submission" date="2018-11" db="EMBL/GenBank/DDBJ databases">
        <title>Novel bacteria species description.</title>
        <authorList>
            <person name="Han J.-H."/>
        </authorList>
    </citation>
    <scope>NUCLEOTIDE SEQUENCE [LARGE SCALE GENOMIC DNA]</scope>
    <source>
        <strain evidence="3 4">KCTC23259</strain>
    </source>
</reference>
<dbReference type="Pfam" id="PF00892">
    <property type="entry name" value="EamA"/>
    <property type="match status" value="2"/>
</dbReference>
<feature type="domain" description="EamA" evidence="2">
    <location>
        <begin position="9"/>
        <end position="132"/>
    </location>
</feature>
<keyword evidence="1" id="KW-0812">Transmembrane</keyword>
<keyword evidence="1" id="KW-1133">Transmembrane helix</keyword>
<comment type="caution">
    <text evidence="3">The sequence shown here is derived from an EMBL/GenBank/DDBJ whole genome shotgun (WGS) entry which is preliminary data.</text>
</comment>
<dbReference type="Proteomes" id="UP001204144">
    <property type="component" value="Unassembled WGS sequence"/>
</dbReference>
<feature type="transmembrane region" description="Helical" evidence="1">
    <location>
        <begin position="31"/>
        <end position="49"/>
    </location>
</feature>
<dbReference type="AlphaFoldDB" id="A0AAE3KTR9"/>
<feature type="transmembrane region" description="Helical" evidence="1">
    <location>
        <begin position="138"/>
        <end position="158"/>
    </location>
</feature>
<dbReference type="SUPFAM" id="SSF103481">
    <property type="entry name" value="Multidrug resistance efflux transporter EmrE"/>
    <property type="match status" value="2"/>
</dbReference>
<feature type="domain" description="EamA" evidence="2">
    <location>
        <begin position="140"/>
        <end position="275"/>
    </location>
</feature>
<protein>
    <submittedName>
        <fullName evidence="3">EamA family transporter</fullName>
    </submittedName>
</protein>
<proteinExistence type="predicted"/>
<dbReference type="GO" id="GO:0016020">
    <property type="term" value="C:membrane"/>
    <property type="evidence" value="ECO:0007669"/>
    <property type="project" value="InterPro"/>
</dbReference>
<dbReference type="PANTHER" id="PTHR22911:SF79">
    <property type="entry name" value="MOBA-LIKE NTP TRANSFERASE DOMAIN-CONTAINING PROTEIN"/>
    <property type="match status" value="1"/>
</dbReference>
<feature type="transmembrane region" description="Helical" evidence="1">
    <location>
        <begin position="61"/>
        <end position="81"/>
    </location>
</feature>
<dbReference type="RefSeq" id="WP_255038458.1">
    <property type="nucleotide sequence ID" value="NZ_RJUF01000176.1"/>
</dbReference>
<organism evidence="3 4">
    <name type="scientific">Lacihabitans soyangensis</name>
    <dbReference type="NCBI Taxonomy" id="869394"/>
    <lineage>
        <taxon>Bacteria</taxon>
        <taxon>Pseudomonadati</taxon>
        <taxon>Bacteroidota</taxon>
        <taxon>Cytophagia</taxon>
        <taxon>Cytophagales</taxon>
        <taxon>Leadbetterellaceae</taxon>
        <taxon>Lacihabitans</taxon>
    </lineage>
</organism>
<evidence type="ECO:0000313" key="3">
    <source>
        <dbReference type="EMBL" id="MCP9764767.1"/>
    </source>
</evidence>
<dbReference type="PANTHER" id="PTHR22911">
    <property type="entry name" value="ACYL-MALONYL CONDENSING ENZYME-RELATED"/>
    <property type="match status" value="1"/>
</dbReference>
<evidence type="ECO:0000259" key="2">
    <source>
        <dbReference type="Pfam" id="PF00892"/>
    </source>
</evidence>